<feature type="non-terminal residue" evidence="1">
    <location>
        <position position="1"/>
    </location>
</feature>
<accession>A0A392PRX0</accession>
<dbReference type="EMBL" id="LXQA010091404">
    <property type="protein sequence ID" value="MCI14200.1"/>
    <property type="molecule type" value="Genomic_DNA"/>
</dbReference>
<evidence type="ECO:0000313" key="2">
    <source>
        <dbReference type="Proteomes" id="UP000265520"/>
    </source>
</evidence>
<dbReference type="GO" id="GO:0006508">
    <property type="term" value="P:proteolysis"/>
    <property type="evidence" value="ECO:0007669"/>
    <property type="project" value="UniProtKB-KW"/>
</dbReference>
<dbReference type="Proteomes" id="UP000265520">
    <property type="component" value="Unassembled WGS sequence"/>
</dbReference>
<keyword evidence="2" id="KW-1185">Reference proteome</keyword>
<sequence>STRYNSCMSVFSWVHLSVQLYRMMPGYIEKAYVQATEAVIAKLRDPQAVYMLETLSKTCPDQPPPAIVRGVQLDFHTDLSKTKPLAKGDEGSDASSLSCSYFSINNKAVFSMEVT</sequence>
<reference evidence="1 2" key="1">
    <citation type="journal article" date="2018" name="Front. Plant Sci.">
        <title>Red Clover (Trifolium pratense) and Zigzag Clover (T. medium) - A Picture of Genomic Similarities and Differences.</title>
        <authorList>
            <person name="Dluhosova J."/>
            <person name="Istvanek J."/>
            <person name="Nedelnik J."/>
            <person name="Repkova J."/>
        </authorList>
    </citation>
    <scope>NUCLEOTIDE SEQUENCE [LARGE SCALE GENOMIC DNA]</scope>
    <source>
        <strain evidence="2">cv. 10/8</strain>
        <tissue evidence="1">Leaf</tissue>
    </source>
</reference>
<proteinExistence type="predicted"/>
<dbReference type="GO" id="GO:0008233">
    <property type="term" value="F:peptidase activity"/>
    <property type="evidence" value="ECO:0007669"/>
    <property type="project" value="UniProtKB-KW"/>
</dbReference>
<keyword evidence="1" id="KW-0378">Hydrolase</keyword>
<comment type="caution">
    <text evidence="1">The sequence shown here is derived from an EMBL/GenBank/DDBJ whole genome shotgun (WGS) entry which is preliminary data.</text>
</comment>
<evidence type="ECO:0000313" key="1">
    <source>
        <dbReference type="EMBL" id="MCI14200.1"/>
    </source>
</evidence>
<keyword evidence="1" id="KW-0645">Protease</keyword>
<dbReference type="AlphaFoldDB" id="A0A392PRX0"/>
<protein>
    <submittedName>
        <fullName evidence="1">Putative Ufm1-specific protease-like</fullName>
    </submittedName>
</protein>
<name>A0A392PRX0_9FABA</name>
<organism evidence="1 2">
    <name type="scientific">Trifolium medium</name>
    <dbReference type="NCBI Taxonomy" id="97028"/>
    <lineage>
        <taxon>Eukaryota</taxon>
        <taxon>Viridiplantae</taxon>
        <taxon>Streptophyta</taxon>
        <taxon>Embryophyta</taxon>
        <taxon>Tracheophyta</taxon>
        <taxon>Spermatophyta</taxon>
        <taxon>Magnoliopsida</taxon>
        <taxon>eudicotyledons</taxon>
        <taxon>Gunneridae</taxon>
        <taxon>Pentapetalae</taxon>
        <taxon>rosids</taxon>
        <taxon>fabids</taxon>
        <taxon>Fabales</taxon>
        <taxon>Fabaceae</taxon>
        <taxon>Papilionoideae</taxon>
        <taxon>50 kb inversion clade</taxon>
        <taxon>NPAAA clade</taxon>
        <taxon>Hologalegina</taxon>
        <taxon>IRL clade</taxon>
        <taxon>Trifolieae</taxon>
        <taxon>Trifolium</taxon>
    </lineage>
</organism>